<dbReference type="PANTHER" id="PTHR24055">
    <property type="entry name" value="MITOGEN-ACTIVATED PROTEIN KINASE"/>
    <property type="match status" value="1"/>
</dbReference>
<keyword evidence="7" id="KW-1185">Reference proteome</keyword>
<sequence length="472" mass="52679">MYQYGFADDLDDDDCYSESVDDGFFLVERGPVSTVRKTLKSGFGGPDEDLSVPRWLAVKTSTTNHKFSKQPHDIVKEVRLLSGLSHVNAKIITLFDYIDDQPSAAMHLWMPFMPFSFYRILGSPTFSPFPPPSISLPPLLPRPTNPISQASLTSRFLVLSKSLTFQIISAIAYLHSPTECIAHRDIKPRNLLITEQGCVKLIDFGVSWKSDDTEKDQESDLWPERKEDMCAAVSTGPYRAPELLFGAKSYNAFSTDLWSLGTTLAELFTSLALTPSSPSSSDDEDTDRYSQPGGGHDAVQQPPFILPPSISVADDENEYKWTRTSLFNGTRGELGLIWSIFKTMGTPTETSWPGYKDLLSPTSITFKQVPGVPLESLLPNLPPSSTPSSRTHALDLICRLLVYPPEDRLIAQDALNHPWLASNDEVPLLLPPDYVLRQEQQHLKSQVVINWDGKSLEDLVKEVLDSDKDEEK</sequence>
<accession>A0A0C2T5S5</accession>
<evidence type="ECO:0000256" key="4">
    <source>
        <dbReference type="SAM" id="MobiDB-lite"/>
    </source>
</evidence>
<dbReference type="Gene3D" id="1.10.510.10">
    <property type="entry name" value="Transferase(Phosphotransferase) domain 1"/>
    <property type="match status" value="1"/>
</dbReference>
<dbReference type="InterPro" id="IPR011009">
    <property type="entry name" value="Kinase-like_dom_sf"/>
</dbReference>
<evidence type="ECO:0000259" key="5">
    <source>
        <dbReference type="PROSITE" id="PS50011"/>
    </source>
</evidence>
<dbReference type="InParanoid" id="A0A0C2T5S5"/>
<evidence type="ECO:0000256" key="2">
    <source>
        <dbReference type="ARBA" id="ARBA00022741"/>
    </source>
</evidence>
<dbReference type="EMBL" id="KN818222">
    <property type="protein sequence ID" value="KIL71320.1"/>
    <property type="molecule type" value="Genomic_DNA"/>
</dbReference>
<dbReference type="STRING" id="946122.A0A0C2T5S5"/>
<reference evidence="6 7" key="1">
    <citation type="submission" date="2014-04" db="EMBL/GenBank/DDBJ databases">
        <title>Evolutionary Origins and Diversification of the Mycorrhizal Mutualists.</title>
        <authorList>
            <consortium name="DOE Joint Genome Institute"/>
            <consortium name="Mycorrhizal Genomics Consortium"/>
            <person name="Kohler A."/>
            <person name="Kuo A."/>
            <person name="Nagy L.G."/>
            <person name="Floudas D."/>
            <person name="Copeland A."/>
            <person name="Barry K.W."/>
            <person name="Cichocki N."/>
            <person name="Veneault-Fourrey C."/>
            <person name="LaButti K."/>
            <person name="Lindquist E.A."/>
            <person name="Lipzen A."/>
            <person name="Lundell T."/>
            <person name="Morin E."/>
            <person name="Murat C."/>
            <person name="Riley R."/>
            <person name="Ohm R."/>
            <person name="Sun H."/>
            <person name="Tunlid A."/>
            <person name="Henrissat B."/>
            <person name="Grigoriev I.V."/>
            <person name="Hibbett D.S."/>
            <person name="Martin F."/>
        </authorList>
    </citation>
    <scope>NUCLEOTIDE SEQUENCE [LARGE SCALE GENOMIC DNA]</scope>
    <source>
        <strain evidence="6 7">Koide BX008</strain>
    </source>
</reference>
<dbReference type="PROSITE" id="PS00108">
    <property type="entry name" value="PROTEIN_KINASE_ST"/>
    <property type="match status" value="1"/>
</dbReference>
<dbReference type="InterPro" id="IPR000719">
    <property type="entry name" value="Prot_kinase_dom"/>
</dbReference>
<organism evidence="6 7">
    <name type="scientific">Amanita muscaria (strain Koide BX008)</name>
    <dbReference type="NCBI Taxonomy" id="946122"/>
    <lineage>
        <taxon>Eukaryota</taxon>
        <taxon>Fungi</taxon>
        <taxon>Dikarya</taxon>
        <taxon>Basidiomycota</taxon>
        <taxon>Agaricomycotina</taxon>
        <taxon>Agaricomycetes</taxon>
        <taxon>Agaricomycetidae</taxon>
        <taxon>Agaricales</taxon>
        <taxon>Pluteineae</taxon>
        <taxon>Amanitaceae</taxon>
        <taxon>Amanita</taxon>
    </lineage>
</organism>
<dbReference type="InterPro" id="IPR050117">
    <property type="entry name" value="MAPK"/>
</dbReference>
<dbReference type="AlphaFoldDB" id="A0A0C2T5S5"/>
<keyword evidence="1" id="KW-0723">Serine/threonine-protein kinase</keyword>
<dbReference type="Proteomes" id="UP000054549">
    <property type="component" value="Unassembled WGS sequence"/>
</dbReference>
<dbReference type="GO" id="GO:0004674">
    <property type="term" value="F:protein serine/threonine kinase activity"/>
    <property type="evidence" value="ECO:0007669"/>
    <property type="project" value="UniProtKB-KW"/>
</dbReference>
<proteinExistence type="predicted"/>
<dbReference type="SMART" id="SM00220">
    <property type="entry name" value="S_TKc"/>
    <property type="match status" value="1"/>
</dbReference>
<evidence type="ECO:0000256" key="3">
    <source>
        <dbReference type="ARBA" id="ARBA00022840"/>
    </source>
</evidence>
<evidence type="ECO:0000256" key="1">
    <source>
        <dbReference type="ARBA" id="ARBA00022527"/>
    </source>
</evidence>
<protein>
    <recommendedName>
        <fullName evidence="5">Protein kinase domain-containing protein</fullName>
    </recommendedName>
</protein>
<gene>
    <name evidence="6" type="ORF">M378DRAFT_1019246</name>
</gene>
<dbReference type="SUPFAM" id="SSF56112">
    <property type="entry name" value="Protein kinase-like (PK-like)"/>
    <property type="match status" value="1"/>
</dbReference>
<keyword evidence="3" id="KW-0067">ATP-binding</keyword>
<evidence type="ECO:0000313" key="7">
    <source>
        <dbReference type="Proteomes" id="UP000054549"/>
    </source>
</evidence>
<dbReference type="InterPro" id="IPR008271">
    <property type="entry name" value="Ser/Thr_kinase_AS"/>
</dbReference>
<keyword evidence="2" id="KW-0547">Nucleotide-binding</keyword>
<dbReference type="HOGENOM" id="CLU_000288_50_0_1"/>
<name>A0A0C2T5S5_AMAMK</name>
<dbReference type="OrthoDB" id="413582at2759"/>
<feature type="region of interest" description="Disordered" evidence="4">
    <location>
        <begin position="274"/>
        <end position="304"/>
    </location>
</feature>
<dbReference type="GO" id="GO:0005524">
    <property type="term" value="F:ATP binding"/>
    <property type="evidence" value="ECO:0007669"/>
    <property type="project" value="UniProtKB-KW"/>
</dbReference>
<keyword evidence="1" id="KW-0418">Kinase</keyword>
<feature type="domain" description="Protein kinase" evidence="5">
    <location>
        <begin position="21"/>
        <end position="420"/>
    </location>
</feature>
<evidence type="ECO:0000313" key="6">
    <source>
        <dbReference type="EMBL" id="KIL71320.1"/>
    </source>
</evidence>
<keyword evidence="1" id="KW-0808">Transferase</keyword>
<dbReference type="Pfam" id="PF00069">
    <property type="entry name" value="Pkinase"/>
    <property type="match status" value="1"/>
</dbReference>
<dbReference type="PROSITE" id="PS50011">
    <property type="entry name" value="PROTEIN_KINASE_DOM"/>
    <property type="match status" value="1"/>
</dbReference>